<organism evidence="1 2">
    <name type="scientific">Petropleomorpha daqingensis</name>
    <dbReference type="NCBI Taxonomy" id="2026353"/>
    <lineage>
        <taxon>Bacteria</taxon>
        <taxon>Bacillati</taxon>
        <taxon>Actinomycetota</taxon>
        <taxon>Actinomycetes</taxon>
        <taxon>Geodermatophilales</taxon>
        <taxon>Geodermatophilaceae</taxon>
        <taxon>Petropleomorpha</taxon>
    </lineage>
</organism>
<dbReference type="EMBL" id="JACBZT010000001">
    <property type="protein sequence ID" value="NYJ06363.1"/>
    <property type="molecule type" value="Genomic_DNA"/>
</dbReference>
<dbReference type="Proteomes" id="UP000541969">
    <property type="component" value="Unassembled WGS sequence"/>
</dbReference>
<evidence type="ECO:0000313" key="1">
    <source>
        <dbReference type="EMBL" id="NYJ06363.1"/>
    </source>
</evidence>
<dbReference type="Gene3D" id="2.115.10.20">
    <property type="entry name" value="Glycosyl hydrolase domain, family 43"/>
    <property type="match status" value="2"/>
</dbReference>
<reference evidence="1 2" key="1">
    <citation type="submission" date="2020-07" db="EMBL/GenBank/DDBJ databases">
        <title>Sequencing the genomes of 1000 actinobacteria strains.</title>
        <authorList>
            <person name="Klenk H.-P."/>
        </authorList>
    </citation>
    <scope>NUCLEOTIDE SEQUENCE [LARGE SCALE GENOMIC DNA]</scope>
    <source>
        <strain evidence="1 2">DSM 104001</strain>
    </source>
</reference>
<proteinExistence type="predicted"/>
<comment type="caution">
    <text evidence="1">The sequence shown here is derived from an EMBL/GenBank/DDBJ whole genome shotgun (WGS) entry which is preliminary data.</text>
</comment>
<name>A0A853CK50_9ACTN</name>
<evidence type="ECO:0008006" key="3">
    <source>
        <dbReference type="Google" id="ProtNLM"/>
    </source>
</evidence>
<dbReference type="PANTHER" id="PTHR35279:SF1">
    <property type="entry name" value="ARABINANASE_LEVANSUCRASE_INVERTASE"/>
    <property type="match status" value="1"/>
</dbReference>
<dbReference type="SUPFAM" id="SSF75005">
    <property type="entry name" value="Arabinanase/levansucrase/invertase"/>
    <property type="match status" value="1"/>
</dbReference>
<dbReference type="AlphaFoldDB" id="A0A853CK50"/>
<protein>
    <recommendedName>
        <fullName evidence="3">Glycosyl hydrolases family 43</fullName>
    </recommendedName>
</protein>
<gene>
    <name evidence="1" type="ORF">GGQ55_002641</name>
</gene>
<dbReference type="RefSeq" id="WP_179717429.1">
    <property type="nucleotide sequence ID" value="NZ_JACBZT010000001.1"/>
</dbReference>
<evidence type="ECO:0000313" key="2">
    <source>
        <dbReference type="Proteomes" id="UP000541969"/>
    </source>
</evidence>
<sequence length="320" mass="34663">MGDPGPDAGAMEWEKLGLVWTAPATSGRTGALQPTPLVLDDRIRVFTGCRDADGASAVWWVDLDPEDPTRVLAEATEPALAPGPPGSFDAAGVVPCAVARVGGQVRLYYAGYQPPGGPGERFRVFSGIATAPAGETETFTRLRETPLLRTTADERLFRVVHSILPTTGGWRSWYGAGHEFRQGRTKLLPVYDIRQMDSPDGLDFPDAGEIAVPLASPDEHRVGRPYVVPHDGGYRMYFGAGTEETTYRLTFADSADGRTWHRHDGRLGLDVSRSGWDSEMVAYPAVVTTPRATFLLYNGNGYGRDGFGAAVLRRPLALQT</sequence>
<keyword evidence="2" id="KW-1185">Reference proteome</keyword>
<dbReference type="PANTHER" id="PTHR35279">
    <property type="match status" value="1"/>
</dbReference>
<accession>A0A853CK50</accession>
<dbReference type="InterPro" id="IPR023296">
    <property type="entry name" value="Glyco_hydro_beta-prop_sf"/>
</dbReference>